<dbReference type="SMART" id="SM00645">
    <property type="entry name" value="Pept_C1"/>
    <property type="match status" value="1"/>
</dbReference>
<sequence length="319" mass="35935">MKLFVVIACLIAAIFAELEDDYEQWIDFKTKFNRHYGAKENEFRFKIFQKNLRDIEEHNAKYEKGEEQWTKGVNKFSDWTEEQLQSLLNHRLNTIPLRSDSLGVYKADPNEQLPASLDWREKGAVLAVRDQGWCGGCWAFSAIAALEGQVAIHKKQKIPLSPQNLIDCSTENKGCNGGLMNKAFEYIKSHGISSEEEYPFIEKDDNCRTNVTKVLTSISGYKGVNTEQDLISAIANVGPVAVAISLNAGWHLFKEKEVFNDTYCAKELVNHAVLAVGYTEDTITIKNSWGPGWGDNGFMRIARGQNICNINGKGVYPIL</sequence>
<keyword evidence="2" id="KW-0645">Protease</keyword>
<dbReference type="InterPro" id="IPR000169">
    <property type="entry name" value="Pept_cys_AS"/>
</dbReference>
<dbReference type="SUPFAM" id="SSF54001">
    <property type="entry name" value="Cysteine proteinases"/>
    <property type="match status" value="1"/>
</dbReference>
<evidence type="ECO:0000256" key="1">
    <source>
        <dbReference type="ARBA" id="ARBA00008455"/>
    </source>
</evidence>
<proteinExistence type="inferred from homology"/>
<evidence type="ECO:0000259" key="8">
    <source>
        <dbReference type="SMART" id="SM00645"/>
    </source>
</evidence>
<dbReference type="InParanoid" id="A0A6P7GJ74"/>
<keyword evidence="6" id="KW-1015">Disulfide bond</keyword>
<dbReference type="InterPro" id="IPR013201">
    <property type="entry name" value="Prot_inhib_I29"/>
</dbReference>
<dbReference type="InterPro" id="IPR038765">
    <property type="entry name" value="Papain-like_cys_pep_sf"/>
</dbReference>
<dbReference type="FunFam" id="3.90.70.10:FF:000332">
    <property type="entry name" value="Cathepsin L1"/>
    <property type="match status" value="1"/>
</dbReference>
<dbReference type="PROSITE" id="PS00139">
    <property type="entry name" value="THIOL_PROTEASE_CYS"/>
    <property type="match status" value="1"/>
</dbReference>
<keyword evidence="3" id="KW-0378">Hydrolase</keyword>
<protein>
    <submittedName>
        <fullName evidence="10">Cathepsin L1-like</fullName>
    </submittedName>
</protein>
<dbReference type="Pfam" id="PF00112">
    <property type="entry name" value="Peptidase_C1"/>
    <property type="match status" value="1"/>
</dbReference>
<evidence type="ECO:0000259" key="9">
    <source>
        <dbReference type="SMART" id="SM00848"/>
    </source>
</evidence>
<organism evidence="10">
    <name type="scientific">Diabrotica virgifera virgifera</name>
    <name type="common">western corn rootworm</name>
    <dbReference type="NCBI Taxonomy" id="50390"/>
    <lineage>
        <taxon>Eukaryota</taxon>
        <taxon>Metazoa</taxon>
        <taxon>Ecdysozoa</taxon>
        <taxon>Arthropoda</taxon>
        <taxon>Hexapoda</taxon>
        <taxon>Insecta</taxon>
        <taxon>Pterygota</taxon>
        <taxon>Neoptera</taxon>
        <taxon>Endopterygota</taxon>
        <taxon>Coleoptera</taxon>
        <taxon>Polyphaga</taxon>
        <taxon>Cucujiformia</taxon>
        <taxon>Chrysomeloidea</taxon>
        <taxon>Chrysomelidae</taxon>
        <taxon>Galerucinae</taxon>
        <taxon>Diabroticina</taxon>
        <taxon>Diabroticites</taxon>
        <taxon>Diabrotica</taxon>
    </lineage>
</organism>
<dbReference type="GO" id="GO:0006508">
    <property type="term" value="P:proteolysis"/>
    <property type="evidence" value="ECO:0007669"/>
    <property type="project" value="UniProtKB-KW"/>
</dbReference>
<dbReference type="RefSeq" id="XP_028143815.1">
    <property type="nucleotide sequence ID" value="XM_028288014.1"/>
</dbReference>
<dbReference type="SMR" id="A0A6P7GJ74"/>
<reference evidence="10" key="1">
    <citation type="submission" date="2025-08" db="UniProtKB">
        <authorList>
            <consortium name="RefSeq"/>
        </authorList>
    </citation>
    <scope>IDENTIFICATION</scope>
    <source>
        <tissue evidence="10">Whole insect</tissue>
    </source>
</reference>
<evidence type="ECO:0000313" key="10">
    <source>
        <dbReference type="RefSeq" id="XP_028143815.1"/>
    </source>
</evidence>
<evidence type="ECO:0000256" key="4">
    <source>
        <dbReference type="ARBA" id="ARBA00022807"/>
    </source>
</evidence>
<keyword evidence="4" id="KW-0788">Thiol protease</keyword>
<dbReference type="InterPro" id="IPR039417">
    <property type="entry name" value="Peptidase_C1A_papain-like"/>
</dbReference>
<comment type="similarity">
    <text evidence="1">Belongs to the peptidase C1 family.</text>
</comment>
<dbReference type="InterPro" id="IPR000668">
    <property type="entry name" value="Peptidase_C1A_C"/>
</dbReference>
<gene>
    <name evidence="10" type="primary">LOC114337546</name>
</gene>
<evidence type="ECO:0000256" key="7">
    <source>
        <dbReference type="SAM" id="SignalP"/>
    </source>
</evidence>
<evidence type="ECO:0000256" key="3">
    <source>
        <dbReference type="ARBA" id="ARBA00022801"/>
    </source>
</evidence>
<dbReference type="AlphaFoldDB" id="A0A6P7GJ74"/>
<keyword evidence="5" id="KW-0865">Zymogen</keyword>
<dbReference type="PRINTS" id="PR00705">
    <property type="entry name" value="PAPAIN"/>
</dbReference>
<accession>A0A6P7GJ74</accession>
<evidence type="ECO:0000256" key="6">
    <source>
        <dbReference type="ARBA" id="ARBA00023157"/>
    </source>
</evidence>
<dbReference type="PANTHER" id="PTHR12411">
    <property type="entry name" value="CYSTEINE PROTEASE FAMILY C1-RELATED"/>
    <property type="match status" value="1"/>
</dbReference>
<dbReference type="InterPro" id="IPR013128">
    <property type="entry name" value="Peptidase_C1A"/>
</dbReference>
<dbReference type="SMART" id="SM00848">
    <property type="entry name" value="Inhibitor_I29"/>
    <property type="match status" value="1"/>
</dbReference>
<feature type="chain" id="PRO_5027553737" evidence="7">
    <location>
        <begin position="17"/>
        <end position="319"/>
    </location>
</feature>
<dbReference type="Pfam" id="PF08246">
    <property type="entry name" value="Inhibitor_I29"/>
    <property type="match status" value="1"/>
</dbReference>
<evidence type="ECO:0000256" key="2">
    <source>
        <dbReference type="ARBA" id="ARBA00022670"/>
    </source>
</evidence>
<feature type="domain" description="Cathepsin propeptide inhibitor" evidence="9">
    <location>
        <begin position="25"/>
        <end position="84"/>
    </location>
</feature>
<dbReference type="GO" id="GO:0008234">
    <property type="term" value="F:cysteine-type peptidase activity"/>
    <property type="evidence" value="ECO:0007669"/>
    <property type="project" value="UniProtKB-KW"/>
</dbReference>
<keyword evidence="7" id="KW-0732">Signal</keyword>
<name>A0A6P7GJ74_DIAVI</name>
<feature type="domain" description="Peptidase C1A papain C-terminal" evidence="8">
    <location>
        <begin position="113"/>
        <end position="318"/>
    </location>
</feature>
<dbReference type="Gene3D" id="3.90.70.10">
    <property type="entry name" value="Cysteine proteinases"/>
    <property type="match status" value="1"/>
</dbReference>
<feature type="signal peptide" evidence="7">
    <location>
        <begin position="1"/>
        <end position="16"/>
    </location>
</feature>
<evidence type="ECO:0000256" key="5">
    <source>
        <dbReference type="ARBA" id="ARBA00023145"/>
    </source>
</evidence>
<dbReference type="CDD" id="cd02248">
    <property type="entry name" value="Peptidase_C1A"/>
    <property type="match status" value="1"/>
</dbReference>